<dbReference type="SUPFAM" id="SSF51905">
    <property type="entry name" value="FAD/NAD(P)-binding domain"/>
    <property type="match status" value="1"/>
</dbReference>
<dbReference type="PRINTS" id="PR00420">
    <property type="entry name" value="RNGMNOXGNASE"/>
</dbReference>
<dbReference type="Pfam" id="PF01494">
    <property type="entry name" value="FAD_binding_3"/>
    <property type="match status" value="1"/>
</dbReference>
<dbReference type="Gene3D" id="3.50.50.60">
    <property type="entry name" value="FAD/NAD(P)-binding domain"/>
    <property type="match status" value="1"/>
</dbReference>
<gene>
    <name evidence="5" type="ORF">C7477_11369</name>
</gene>
<dbReference type="Proteomes" id="UP000247454">
    <property type="component" value="Unassembled WGS sequence"/>
</dbReference>
<evidence type="ECO:0000256" key="2">
    <source>
        <dbReference type="ARBA" id="ARBA00022630"/>
    </source>
</evidence>
<evidence type="ECO:0000259" key="4">
    <source>
        <dbReference type="Pfam" id="PF01494"/>
    </source>
</evidence>
<dbReference type="InterPro" id="IPR050641">
    <property type="entry name" value="RIFMO-like"/>
</dbReference>
<sequence length="300" mass="32550">MTQTDVLIVGAGPTGLVLALWLDAQGARVRIIDKSEGPGTTSRALAVHARTLELYRQLGLADAVVAAGNKAEGIEIWTLGKRRAHLNFSDFGADITPYPYVLIYPQDLHESFLVERLRMRGIVVERRTELLDFLDDGTGVEAQLQLPDGSKAECRARYLAGCDGARSTVRKNLGASFEGGTYEQLFYVADVEVDAGTHTISGEVTISFEGPDFVLIMPYGEPGKLRFVGTVRENRVGSAETLAFDDVGQEAVRALGLQVRAVNWFSTIASTTALPTASAMEMYFCLAMPPMCTVRRAGRG</sequence>
<comment type="cofactor">
    <cofactor evidence="1">
        <name>FAD</name>
        <dbReference type="ChEBI" id="CHEBI:57692"/>
    </cofactor>
</comment>
<proteinExistence type="predicted"/>
<dbReference type="InterPro" id="IPR002938">
    <property type="entry name" value="FAD-bd"/>
</dbReference>
<evidence type="ECO:0000256" key="3">
    <source>
        <dbReference type="ARBA" id="ARBA00022827"/>
    </source>
</evidence>
<organism evidence="5 6">
    <name type="scientific">Phyllobacterium leguminum</name>
    <dbReference type="NCBI Taxonomy" id="314237"/>
    <lineage>
        <taxon>Bacteria</taxon>
        <taxon>Pseudomonadati</taxon>
        <taxon>Pseudomonadota</taxon>
        <taxon>Alphaproteobacteria</taxon>
        <taxon>Hyphomicrobiales</taxon>
        <taxon>Phyllobacteriaceae</taxon>
        <taxon>Phyllobacterium</taxon>
    </lineage>
</organism>
<dbReference type="RefSeq" id="WP_181418406.1">
    <property type="nucleotide sequence ID" value="NZ_QJTF01000013.1"/>
</dbReference>
<dbReference type="InterPro" id="IPR036188">
    <property type="entry name" value="FAD/NAD-bd_sf"/>
</dbReference>
<dbReference type="EMBL" id="QJTF01000013">
    <property type="protein sequence ID" value="PYE87447.1"/>
    <property type="molecule type" value="Genomic_DNA"/>
</dbReference>
<dbReference type="GO" id="GO:0071949">
    <property type="term" value="F:FAD binding"/>
    <property type="evidence" value="ECO:0007669"/>
    <property type="project" value="InterPro"/>
</dbReference>
<keyword evidence="3" id="KW-0274">FAD</keyword>
<evidence type="ECO:0000313" key="5">
    <source>
        <dbReference type="EMBL" id="PYE87447.1"/>
    </source>
</evidence>
<dbReference type="PANTHER" id="PTHR43004">
    <property type="entry name" value="TRK SYSTEM POTASSIUM UPTAKE PROTEIN"/>
    <property type="match status" value="1"/>
</dbReference>
<comment type="caution">
    <text evidence="5">The sequence shown here is derived from an EMBL/GenBank/DDBJ whole genome shotgun (WGS) entry which is preliminary data.</text>
</comment>
<keyword evidence="2" id="KW-0285">Flavoprotein</keyword>
<keyword evidence="6" id="KW-1185">Reference proteome</keyword>
<accession>A0A318T152</accession>
<evidence type="ECO:0000256" key="1">
    <source>
        <dbReference type="ARBA" id="ARBA00001974"/>
    </source>
</evidence>
<protein>
    <submittedName>
        <fullName evidence="5">FAD binding domain-containing protein</fullName>
    </submittedName>
</protein>
<dbReference type="GO" id="GO:0016709">
    <property type="term" value="F:oxidoreductase activity, acting on paired donors, with incorporation or reduction of molecular oxygen, NAD(P)H as one donor, and incorporation of one atom of oxygen"/>
    <property type="evidence" value="ECO:0007669"/>
    <property type="project" value="UniProtKB-ARBA"/>
</dbReference>
<evidence type="ECO:0000313" key="6">
    <source>
        <dbReference type="Proteomes" id="UP000247454"/>
    </source>
</evidence>
<feature type="domain" description="FAD-binding" evidence="4">
    <location>
        <begin position="3"/>
        <end position="235"/>
    </location>
</feature>
<reference evidence="5 6" key="1">
    <citation type="submission" date="2018-06" db="EMBL/GenBank/DDBJ databases">
        <title>Genomic Encyclopedia of Type Strains, Phase III (KMG-III): the genomes of soil and plant-associated and newly described type strains.</title>
        <authorList>
            <person name="Whitman W."/>
        </authorList>
    </citation>
    <scope>NUCLEOTIDE SEQUENCE [LARGE SCALE GENOMIC DNA]</scope>
    <source>
        <strain evidence="5 6">ORS 1419</strain>
    </source>
</reference>
<dbReference type="PANTHER" id="PTHR43004:SF19">
    <property type="entry name" value="BINDING MONOOXYGENASE, PUTATIVE (JCVI)-RELATED"/>
    <property type="match status" value="1"/>
</dbReference>
<name>A0A318T152_9HYPH</name>
<dbReference type="AlphaFoldDB" id="A0A318T152"/>